<evidence type="ECO:0000313" key="1">
    <source>
        <dbReference type="EMBL" id="QEN07459.1"/>
    </source>
</evidence>
<dbReference type="Gene3D" id="2.180.10.10">
    <property type="entry name" value="RHS repeat-associated core"/>
    <property type="match status" value="1"/>
</dbReference>
<dbReference type="RefSeq" id="WP_149485539.1">
    <property type="nucleotide sequence ID" value="NZ_CP036150.1"/>
</dbReference>
<sequence length="337" mass="39829">MILFLLCILQLSPLYGQEFYESDGLGLKGPQVDSIHDAPWVLEVNTDEFKTNRILYKEQSEYKRWEVSQQLVNDQYLSRERYYYKDSLRIDTISNQNDQIIEEILYDSNGKFLVKKVYKYDEAGKLRSIDHLDDQGFSADEISIEYRLNGSLRSLKSNKDESIGWRTGDFEQQYLETLYIEDEDRTTLFKYEENRLVEHVIYSAQSMIEKTVYDYSSSGILLQEIKTKQSDKSESIIRYDDLGRVISKNIYRNNVLEFSELNSYTRDKLTKTIQRSSGLVLLSEYTYKPEEEDPYLSLFYRNGNLSKRLEITDDGVLETLYRNNESVLERFIEDDDL</sequence>
<dbReference type="EMBL" id="CP036150">
    <property type="protein sequence ID" value="QEN07459.1"/>
    <property type="molecule type" value="Genomic_DNA"/>
</dbReference>
<keyword evidence="2" id="KW-1185">Reference proteome</keyword>
<name>A0A5C1QJW1_9SPIO</name>
<evidence type="ECO:0008006" key="3">
    <source>
        <dbReference type="Google" id="ProtNLM"/>
    </source>
</evidence>
<dbReference type="Proteomes" id="UP000324209">
    <property type="component" value="Chromosome"/>
</dbReference>
<dbReference type="OrthoDB" id="9771173at2"/>
<gene>
    <name evidence="1" type="ORF">EXM22_05435</name>
</gene>
<protein>
    <recommendedName>
        <fullName evidence="3">RHS repeat protein</fullName>
    </recommendedName>
</protein>
<dbReference type="KEGG" id="ock:EXM22_05435"/>
<reference evidence="1 2" key="1">
    <citation type="submission" date="2019-02" db="EMBL/GenBank/DDBJ databases">
        <title>Complete Genome Sequence and Methylome Analysis of free living Spirochaetas.</title>
        <authorList>
            <person name="Fomenkov A."/>
            <person name="Dubinina G."/>
            <person name="Leshcheva N."/>
            <person name="Mikheeva N."/>
            <person name="Grabovich M."/>
            <person name="Vincze T."/>
            <person name="Roberts R.J."/>
        </authorList>
    </citation>
    <scope>NUCLEOTIDE SEQUENCE [LARGE SCALE GENOMIC DNA]</scope>
    <source>
        <strain evidence="1 2">K2</strain>
    </source>
</reference>
<dbReference type="AlphaFoldDB" id="A0A5C1QJW1"/>
<organism evidence="1 2">
    <name type="scientific">Oceanispirochaeta crateris</name>
    <dbReference type="NCBI Taxonomy" id="2518645"/>
    <lineage>
        <taxon>Bacteria</taxon>
        <taxon>Pseudomonadati</taxon>
        <taxon>Spirochaetota</taxon>
        <taxon>Spirochaetia</taxon>
        <taxon>Spirochaetales</taxon>
        <taxon>Spirochaetaceae</taxon>
        <taxon>Oceanispirochaeta</taxon>
    </lineage>
</organism>
<proteinExistence type="predicted"/>
<accession>A0A5C1QJW1</accession>
<evidence type="ECO:0000313" key="2">
    <source>
        <dbReference type="Proteomes" id="UP000324209"/>
    </source>
</evidence>